<dbReference type="EMBL" id="KN832089">
    <property type="protein sequence ID" value="KIN94687.1"/>
    <property type="molecule type" value="Genomic_DNA"/>
</dbReference>
<dbReference type="InParanoid" id="A0A0C3IC89"/>
<accession>A0A0C3IC89</accession>
<dbReference type="Proteomes" id="UP000054217">
    <property type="component" value="Unassembled WGS sequence"/>
</dbReference>
<protein>
    <submittedName>
        <fullName evidence="1">Uncharacterized protein</fullName>
    </submittedName>
</protein>
<keyword evidence="2" id="KW-1185">Reference proteome</keyword>
<organism evidence="1 2">
    <name type="scientific">Pisolithus tinctorius Marx 270</name>
    <dbReference type="NCBI Taxonomy" id="870435"/>
    <lineage>
        <taxon>Eukaryota</taxon>
        <taxon>Fungi</taxon>
        <taxon>Dikarya</taxon>
        <taxon>Basidiomycota</taxon>
        <taxon>Agaricomycotina</taxon>
        <taxon>Agaricomycetes</taxon>
        <taxon>Agaricomycetidae</taxon>
        <taxon>Boletales</taxon>
        <taxon>Sclerodermatineae</taxon>
        <taxon>Pisolithaceae</taxon>
        <taxon>Pisolithus</taxon>
    </lineage>
</organism>
<reference evidence="2" key="2">
    <citation type="submission" date="2015-01" db="EMBL/GenBank/DDBJ databases">
        <title>Evolutionary Origins and Diversification of the Mycorrhizal Mutualists.</title>
        <authorList>
            <consortium name="DOE Joint Genome Institute"/>
            <consortium name="Mycorrhizal Genomics Consortium"/>
            <person name="Kohler A."/>
            <person name="Kuo A."/>
            <person name="Nagy L.G."/>
            <person name="Floudas D."/>
            <person name="Copeland A."/>
            <person name="Barry K.W."/>
            <person name="Cichocki N."/>
            <person name="Veneault-Fourrey C."/>
            <person name="LaButti K."/>
            <person name="Lindquist E.A."/>
            <person name="Lipzen A."/>
            <person name="Lundell T."/>
            <person name="Morin E."/>
            <person name="Murat C."/>
            <person name="Riley R."/>
            <person name="Ohm R."/>
            <person name="Sun H."/>
            <person name="Tunlid A."/>
            <person name="Henrissat B."/>
            <person name="Grigoriev I.V."/>
            <person name="Hibbett D.S."/>
            <person name="Martin F."/>
        </authorList>
    </citation>
    <scope>NUCLEOTIDE SEQUENCE [LARGE SCALE GENOMIC DNA]</scope>
    <source>
        <strain evidence="2">Marx 270</strain>
    </source>
</reference>
<reference evidence="1 2" key="1">
    <citation type="submission" date="2014-04" db="EMBL/GenBank/DDBJ databases">
        <authorList>
            <consortium name="DOE Joint Genome Institute"/>
            <person name="Kuo A."/>
            <person name="Kohler A."/>
            <person name="Costa M.D."/>
            <person name="Nagy L.G."/>
            <person name="Floudas D."/>
            <person name="Copeland A."/>
            <person name="Barry K.W."/>
            <person name="Cichocki N."/>
            <person name="Veneault-Fourrey C."/>
            <person name="LaButti K."/>
            <person name="Lindquist E.A."/>
            <person name="Lipzen A."/>
            <person name="Lundell T."/>
            <person name="Morin E."/>
            <person name="Murat C."/>
            <person name="Sun H."/>
            <person name="Tunlid A."/>
            <person name="Henrissat B."/>
            <person name="Grigoriev I.V."/>
            <person name="Hibbett D.S."/>
            <person name="Martin F."/>
            <person name="Nordberg H.P."/>
            <person name="Cantor M.N."/>
            <person name="Hua S.X."/>
        </authorList>
    </citation>
    <scope>NUCLEOTIDE SEQUENCE [LARGE SCALE GENOMIC DNA]</scope>
    <source>
        <strain evidence="1 2">Marx 270</strain>
    </source>
</reference>
<gene>
    <name evidence="1" type="ORF">M404DRAFT_1008161</name>
</gene>
<evidence type="ECO:0000313" key="2">
    <source>
        <dbReference type="Proteomes" id="UP000054217"/>
    </source>
</evidence>
<dbReference type="HOGENOM" id="CLU_2027677_0_0_1"/>
<evidence type="ECO:0000313" key="1">
    <source>
        <dbReference type="EMBL" id="KIN94687.1"/>
    </source>
</evidence>
<proteinExistence type="predicted"/>
<name>A0A0C3IC89_PISTI</name>
<dbReference type="OrthoDB" id="10507267at2759"/>
<sequence>MQCLKIYSAFVCSSSLSLSPPSLSIFIYSIVVHLSRRSKQVLTSLSILVLLSIAELVNTYHLQPNTYCNAKCIPQVSDQGLHGRPDLDGQCIMSSDGESVNRYSESNHEELRCGPGMATRSL</sequence>
<dbReference type="AlphaFoldDB" id="A0A0C3IC89"/>